<evidence type="ECO:0000313" key="2">
    <source>
        <dbReference type="EnsemblPlants" id="Ma05_p22200.1"/>
    </source>
</evidence>
<name>A0A804J791_MUSAM</name>
<dbReference type="EMBL" id="HG996470">
    <property type="protein sequence ID" value="CAG1839238.1"/>
    <property type="molecule type" value="Genomic_DNA"/>
</dbReference>
<sequence length="53" mass="5959">MPHDTPLTQRLELGNAWQKDHWICCWCGQGSKADCISSTLPSSSTSRDLRVIQ</sequence>
<reference evidence="1" key="1">
    <citation type="submission" date="2021-03" db="EMBL/GenBank/DDBJ databases">
        <authorList>
            <consortium name="Genoscope - CEA"/>
            <person name="William W."/>
        </authorList>
    </citation>
    <scope>NUCLEOTIDE SEQUENCE</scope>
    <source>
        <strain evidence="1">Doubled-haploid Pahang</strain>
    </source>
</reference>
<dbReference type="AlphaFoldDB" id="A0A804J791"/>
<organism evidence="2 3">
    <name type="scientific">Musa acuminata subsp. malaccensis</name>
    <name type="common">Wild banana</name>
    <name type="synonym">Musa malaccensis</name>
    <dbReference type="NCBI Taxonomy" id="214687"/>
    <lineage>
        <taxon>Eukaryota</taxon>
        <taxon>Viridiplantae</taxon>
        <taxon>Streptophyta</taxon>
        <taxon>Embryophyta</taxon>
        <taxon>Tracheophyta</taxon>
        <taxon>Spermatophyta</taxon>
        <taxon>Magnoliopsida</taxon>
        <taxon>Liliopsida</taxon>
        <taxon>Zingiberales</taxon>
        <taxon>Musaceae</taxon>
        <taxon>Musa</taxon>
    </lineage>
</organism>
<keyword evidence="3" id="KW-1185">Reference proteome</keyword>
<evidence type="ECO:0000313" key="1">
    <source>
        <dbReference type="EMBL" id="CAG1839238.1"/>
    </source>
</evidence>
<reference evidence="2" key="2">
    <citation type="submission" date="2021-05" db="UniProtKB">
        <authorList>
            <consortium name="EnsemblPlants"/>
        </authorList>
    </citation>
    <scope>IDENTIFICATION</scope>
    <source>
        <strain evidence="2">subsp. malaccensis</strain>
    </source>
</reference>
<proteinExistence type="predicted"/>
<dbReference type="Proteomes" id="UP000012960">
    <property type="component" value="Unplaced"/>
</dbReference>
<dbReference type="EnsemblPlants" id="Ma05_t22200.1">
    <property type="protein sequence ID" value="Ma05_p22200.1"/>
    <property type="gene ID" value="Ma05_g22200"/>
</dbReference>
<dbReference type="Gramene" id="Ma05_t22200.1">
    <property type="protein sequence ID" value="Ma05_p22200.1"/>
    <property type="gene ID" value="Ma05_g22200"/>
</dbReference>
<protein>
    <submittedName>
        <fullName evidence="1">(wild Malaysian banana) hypothetical protein</fullName>
    </submittedName>
</protein>
<accession>A0A804J791</accession>
<evidence type="ECO:0000313" key="3">
    <source>
        <dbReference type="Proteomes" id="UP000012960"/>
    </source>
</evidence>
<gene>
    <name evidence="1" type="ORF">GSMUA_274150.1</name>
</gene>
<dbReference type="InParanoid" id="A0A804J791"/>